<name>A0AA39UF13_9AGAR</name>
<reference evidence="1" key="1">
    <citation type="submission" date="2023-06" db="EMBL/GenBank/DDBJ databases">
        <authorList>
            <consortium name="Lawrence Berkeley National Laboratory"/>
            <person name="Ahrendt S."/>
            <person name="Sahu N."/>
            <person name="Indic B."/>
            <person name="Wong-Bajracharya J."/>
            <person name="Merenyi Z."/>
            <person name="Ke H.-M."/>
            <person name="Monk M."/>
            <person name="Kocsube S."/>
            <person name="Drula E."/>
            <person name="Lipzen A."/>
            <person name="Balint B."/>
            <person name="Henrissat B."/>
            <person name="Andreopoulos B."/>
            <person name="Martin F.M."/>
            <person name="Harder C.B."/>
            <person name="Rigling D."/>
            <person name="Ford K.L."/>
            <person name="Foster G.D."/>
            <person name="Pangilinan J."/>
            <person name="Papanicolaou A."/>
            <person name="Barry K."/>
            <person name="LaButti K."/>
            <person name="Viragh M."/>
            <person name="Koriabine M."/>
            <person name="Yan M."/>
            <person name="Riley R."/>
            <person name="Champramary S."/>
            <person name="Plett K.L."/>
            <person name="Tsai I.J."/>
            <person name="Slot J."/>
            <person name="Sipos G."/>
            <person name="Plett J."/>
            <person name="Nagy L.G."/>
            <person name="Grigoriev I.V."/>
        </authorList>
    </citation>
    <scope>NUCLEOTIDE SEQUENCE</scope>
    <source>
        <strain evidence="1">ICMP 16352</strain>
    </source>
</reference>
<keyword evidence="2" id="KW-1185">Reference proteome</keyword>
<accession>A0AA39UF13</accession>
<evidence type="ECO:0000313" key="1">
    <source>
        <dbReference type="EMBL" id="KAK0479789.1"/>
    </source>
</evidence>
<comment type="caution">
    <text evidence="1">The sequence shown here is derived from an EMBL/GenBank/DDBJ whole genome shotgun (WGS) entry which is preliminary data.</text>
</comment>
<proteinExistence type="predicted"/>
<dbReference type="AlphaFoldDB" id="A0AA39UF13"/>
<dbReference type="EMBL" id="JAUEPR010000011">
    <property type="protein sequence ID" value="KAK0479789.1"/>
    <property type="molecule type" value="Genomic_DNA"/>
</dbReference>
<evidence type="ECO:0000313" key="2">
    <source>
        <dbReference type="Proteomes" id="UP001175227"/>
    </source>
</evidence>
<organism evidence="1 2">
    <name type="scientific">Armillaria novae-zelandiae</name>
    <dbReference type="NCBI Taxonomy" id="153914"/>
    <lineage>
        <taxon>Eukaryota</taxon>
        <taxon>Fungi</taxon>
        <taxon>Dikarya</taxon>
        <taxon>Basidiomycota</taxon>
        <taxon>Agaricomycotina</taxon>
        <taxon>Agaricomycetes</taxon>
        <taxon>Agaricomycetidae</taxon>
        <taxon>Agaricales</taxon>
        <taxon>Marasmiineae</taxon>
        <taxon>Physalacriaceae</taxon>
        <taxon>Armillaria</taxon>
    </lineage>
</organism>
<protein>
    <submittedName>
        <fullName evidence="1">Uncharacterized protein</fullName>
    </submittedName>
</protein>
<gene>
    <name evidence="1" type="ORF">IW261DRAFT_1419844</name>
</gene>
<dbReference type="Proteomes" id="UP001175227">
    <property type="component" value="Unassembled WGS sequence"/>
</dbReference>
<sequence length="101" mass="11752">MDRELLGPIRIEAWNLRREDVNAWALVHLKHKDMGLILTCNHLPGGTNDDDLTDFIIGNTARNLYPPELGPRLRDRTRGGSERQYEELSRRLWELEHCPGH</sequence>